<feature type="compositionally biased region" description="Basic and acidic residues" evidence="1">
    <location>
        <begin position="137"/>
        <end position="156"/>
    </location>
</feature>
<dbReference type="Gene3D" id="2.60.40.10">
    <property type="entry name" value="Immunoglobulins"/>
    <property type="match status" value="1"/>
</dbReference>
<dbReference type="Proteomes" id="UP001140513">
    <property type="component" value="Unassembled WGS sequence"/>
</dbReference>
<feature type="region of interest" description="Disordered" evidence="1">
    <location>
        <begin position="606"/>
        <end position="650"/>
    </location>
</feature>
<dbReference type="RefSeq" id="XP_056072875.1">
    <property type="nucleotide sequence ID" value="XM_056212567.1"/>
</dbReference>
<sequence>MAAGGTDPAGRQIYTCQLDHVPEKPYQYKVWVDDKWVLDDNMPIAQDQSGNVNNVGYAEHVSQEPVTDPARGHNDLQRAENQNILSPPVNLSPRQSGHAQTGITSTTREARAGRERCEERQHHVEPGTDAEQQAPLLRHESFQDESKRARNEDNLRRGLRPQSPPMSTIEEEPATSSDNGGSDSQPETPSTIEQAREYQRALIEAMPTSIADGFTRASVLLPVRTPNEASDFANAPLMRHETINGPTNMGGEHRSDEQDELSQAPLMRHETGLEHVDGIQSHDTDELEQAPLMRISSSADDGPGEFDQAPLMGHERTAVSPGNESSDEFDQGPLMRFETNLEYDAAPAETPGPRLSYGTTLVDEDDDDTVDGADDEFGNVPLMRFETGPGRFHGSEPSTRSSTYSERMMFPMDNSNPPTLATPNRSSSVYSNDRNELDRAPTLPHEASGWISDESYFDHWIDPRADPDYNQGVTYYQVEDSSDEDGVGELDRAPTMSHEAADDHSSSSSELDELDTSPTLPHEVGNSSESNVLTGSDGACSEWRPTVITNMDTRHITGAGDALGSTDRTNSFSSERLREAFKTRIFGSTRRPMLSRDAFGENDIDFGGAPLLPHERTDLLPDGPNCDDPSSKGGGRRQRTDDIPGFPPFARRATSSIFRSERSNLPHRMPRSDEDDLDLRDTSLEIFPMDREEVISRVRDIGNRLPEDLVPSPIGEVSSPAIVSHSGSSVNLAPIRTSSTMSLRSIREDASEDGDQQIQLASPVLMLASRVPKLPSPSSPILIPKGEDLLTPMPRDPRAEYSENGGRTAIPRRDAHATAPAGRRRDSIKKDTGVMHDGDDGIDDTISKRYGKVFSTVALPPEPPKPSAISFLQPEETNEHADARERFPTPYPQEDSSDDKGNKGSNIAQKICAHFRACFPSRNAR</sequence>
<feature type="compositionally biased region" description="Polar residues" evidence="1">
    <location>
        <begin position="92"/>
        <end position="107"/>
    </location>
</feature>
<reference evidence="3" key="1">
    <citation type="submission" date="2022-10" db="EMBL/GenBank/DDBJ databases">
        <title>Tapping the CABI collections for fungal endophytes: first genome assemblies for Collariella, Neodidymelliopsis, Ascochyta clinopodiicola, Didymella pomorum, Didymosphaeria variabile, Neocosmospora piperis and Neocucurbitaria cava.</title>
        <authorList>
            <person name="Hill R."/>
        </authorList>
    </citation>
    <scope>NUCLEOTIDE SEQUENCE</scope>
    <source>
        <strain evidence="3">IMI 356815</strain>
    </source>
</reference>
<dbReference type="CDD" id="cd02859">
    <property type="entry name" value="E_set_AMPKbeta_like_N"/>
    <property type="match status" value="1"/>
</dbReference>
<name>A0A9W9CBU0_9PLEO</name>
<dbReference type="GeneID" id="80907299"/>
<dbReference type="OrthoDB" id="5350410at2759"/>
<dbReference type="InterPro" id="IPR032640">
    <property type="entry name" value="AMPK1_CBM"/>
</dbReference>
<feature type="compositionally biased region" description="Basic and acidic residues" evidence="1">
    <location>
        <begin position="823"/>
        <end position="839"/>
    </location>
</feature>
<keyword evidence="4" id="KW-1185">Reference proteome</keyword>
<evidence type="ECO:0000256" key="1">
    <source>
        <dbReference type="SAM" id="MobiDB-lite"/>
    </source>
</evidence>
<organism evidence="3 4">
    <name type="scientific">Didymosphaeria variabile</name>
    <dbReference type="NCBI Taxonomy" id="1932322"/>
    <lineage>
        <taxon>Eukaryota</taxon>
        <taxon>Fungi</taxon>
        <taxon>Dikarya</taxon>
        <taxon>Ascomycota</taxon>
        <taxon>Pezizomycotina</taxon>
        <taxon>Dothideomycetes</taxon>
        <taxon>Pleosporomycetidae</taxon>
        <taxon>Pleosporales</taxon>
        <taxon>Massarineae</taxon>
        <taxon>Didymosphaeriaceae</taxon>
        <taxon>Didymosphaeria</taxon>
    </lineage>
</organism>
<dbReference type="Pfam" id="PF16561">
    <property type="entry name" value="AMPK1_CBM"/>
    <property type="match status" value="1"/>
</dbReference>
<dbReference type="AlphaFoldDB" id="A0A9W9CBU0"/>
<feature type="region of interest" description="Disordered" evidence="1">
    <location>
        <begin position="85"/>
        <end position="192"/>
    </location>
</feature>
<feature type="compositionally biased region" description="Basic and acidic residues" evidence="1">
    <location>
        <begin position="108"/>
        <end position="126"/>
    </location>
</feature>
<dbReference type="EMBL" id="JAPEUX010000003">
    <property type="protein sequence ID" value="KAJ4355749.1"/>
    <property type="molecule type" value="Genomic_DNA"/>
</dbReference>
<dbReference type="SUPFAM" id="SSF81296">
    <property type="entry name" value="E set domains"/>
    <property type="match status" value="1"/>
</dbReference>
<feature type="compositionally biased region" description="Basic and acidic residues" evidence="1">
    <location>
        <begin position="877"/>
        <end position="887"/>
    </location>
</feature>
<feature type="region of interest" description="Disordered" evidence="1">
    <location>
        <begin position="414"/>
        <end position="447"/>
    </location>
</feature>
<comment type="caution">
    <text evidence="3">The sequence shown here is derived from an EMBL/GenBank/DDBJ whole genome shotgun (WGS) entry which is preliminary data.</text>
</comment>
<proteinExistence type="predicted"/>
<feature type="compositionally biased region" description="Polar residues" evidence="1">
    <location>
        <begin position="414"/>
        <end position="432"/>
    </location>
</feature>
<feature type="compositionally biased region" description="Polar residues" evidence="1">
    <location>
        <begin position="525"/>
        <end position="534"/>
    </location>
</feature>
<feature type="region of interest" description="Disordered" evidence="1">
    <location>
        <begin position="778"/>
        <end position="905"/>
    </location>
</feature>
<feature type="compositionally biased region" description="Polar residues" evidence="1">
    <location>
        <begin position="174"/>
        <end position="192"/>
    </location>
</feature>
<accession>A0A9W9CBU0</accession>
<evidence type="ECO:0000259" key="2">
    <source>
        <dbReference type="Pfam" id="PF16561"/>
    </source>
</evidence>
<protein>
    <recommendedName>
        <fullName evidence="2">AMP-activated protein kinase glycogen-binding domain-containing protein</fullName>
    </recommendedName>
</protein>
<evidence type="ECO:0000313" key="4">
    <source>
        <dbReference type="Proteomes" id="UP001140513"/>
    </source>
</evidence>
<dbReference type="InterPro" id="IPR014756">
    <property type="entry name" value="Ig_E-set"/>
</dbReference>
<evidence type="ECO:0000313" key="3">
    <source>
        <dbReference type="EMBL" id="KAJ4355749.1"/>
    </source>
</evidence>
<feature type="domain" description="AMP-activated protein kinase glycogen-binding" evidence="2">
    <location>
        <begin position="20"/>
        <end position="55"/>
    </location>
</feature>
<dbReference type="InterPro" id="IPR013783">
    <property type="entry name" value="Ig-like_fold"/>
</dbReference>
<feature type="region of interest" description="Disordered" evidence="1">
    <location>
        <begin position="480"/>
        <end position="538"/>
    </location>
</feature>
<gene>
    <name evidence="3" type="ORF">N0V89_003769</name>
</gene>